<name>A0A428H5D9_STRMT</name>
<evidence type="ECO:0000313" key="1">
    <source>
        <dbReference type="EMBL" id="RSJ90987.1"/>
    </source>
</evidence>
<evidence type="ECO:0000313" key="2">
    <source>
        <dbReference type="Proteomes" id="UP000271520"/>
    </source>
</evidence>
<dbReference type="AlphaFoldDB" id="A0A428H5D9"/>
<evidence type="ECO:0008006" key="3">
    <source>
        <dbReference type="Google" id="ProtNLM"/>
    </source>
</evidence>
<comment type="caution">
    <text evidence="1">The sequence shown here is derived from an EMBL/GenBank/DDBJ whole genome shotgun (WGS) entry which is preliminary data.</text>
</comment>
<protein>
    <recommendedName>
        <fullName evidence="3">DUF2971 domain-containing protein</fullName>
    </recommendedName>
</protein>
<dbReference type="RefSeq" id="WP_125410065.1">
    <property type="nucleotide sequence ID" value="NZ_RJPW01000012.1"/>
</dbReference>
<reference evidence="1 2" key="1">
    <citation type="submission" date="2018-11" db="EMBL/GenBank/DDBJ databases">
        <title>Species Designations Belie Phenotypic and Genotypic Heterogeneity in Oral Streptococci.</title>
        <authorList>
            <person name="Velsko I."/>
        </authorList>
    </citation>
    <scope>NUCLEOTIDE SEQUENCE [LARGE SCALE GENOMIC DNA]</scope>
    <source>
        <strain evidence="1 2">BCC22</strain>
    </source>
</reference>
<dbReference type="InterPro" id="IPR021352">
    <property type="entry name" value="DUF2971"/>
</dbReference>
<gene>
    <name evidence="1" type="ORF">D8788_07595</name>
</gene>
<dbReference type="Pfam" id="PF11185">
    <property type="entry name" value="DUF2971"/>
    <property type="match status" value="1"/>
</dbReference>
<sequence length="289" mass="33972">MRGYYYCSLSTFLNIIKYKQIYLSDPLKMNDTLEIKWYLEKLNNEARTLNRQEFDLPDSVFEKMKCRSHLDFTFEEFMEKLDSRGQRSVYISCFSKNPDLLSQWRAYAEDGTGVSIGFDLNKLSVRSNILLEEVIYTNDVVYENKENDVLRTAETIGTVIRENNIIKKEEQLEVFLHELIPELAKYKNPAFKEEKEVRLIYCDDLKFENVLAKYRAFTDEWNPIKLDSDFRVTGNSDITEFVKLDFEPSAIQRIYIGPKCSLSENDVSNIINKIIGRKIVVKKSKASYR</sequence>
<proteinExistence type="predicted"/>
<dbReference type="Proteomes" id="UP000271520">
    <property type="component" value="Unassembled WGS sequence"/>
</dbReference>
<accession>A0A428H5D9</accession>
<organism evidence="1 2">
    <name type="scientific">Streptococcus mitis</name>
    <dbReference type="NCBI Taxonomy" id="28037"/>
    <lineage>
        <taxon>Bacteria</taxon>
        <taxon>Bacillati</taxon>
        <taxon>Bacillota</taxon>
        <taxon>Bacilli</taxon>
        <taxon>Lactobacillales</taxon>
        <taxon>Streptococcaceae</taxon>
        <taxon>Streptococcus</taxon>
        <taxon>Streptococcus mitis group</taxon>
    </lineage>
</organism>
<dbReference type="EMBL" id="RJPW01000012">
    <property type="protein sequence ID" value="RSJ90987.1"/>
    <property type="molecule type" value="Genomic_DNA"/>
</dbReference>